<keyword evidence="3 4" id="KW-0175">Coiled coil</keyword>
<evidence type="ECO:0000259" key="5">
    <source>
        <dbReference type="PROSITE" id="PS50033"/>
    </source>
</evidence>
<dbReference type="InterPro" id="IPR036249">
    <property type="entry name" value="Thioredoxin-like_sf"/>
</dbReference>
<name>A0AAN8PPT3_POLSC</name>
<accession>A0AAN8PPT3</accession>
<dbReference type="InterPro" id="IPR050730">
    <property type="entry name" value="UBX_domain-protein"/>
</dbReference>
<dbReference type="InterPro" id="IPR054109">
    <property type="entry name" value="UBA_8"/>
</dbReference>
<dbReference type="Pfam" id="PF21021">
    <property type="entry name" value="FAF1"/>
    <property type="match status" value="1"/>
</dbReference>
<evidence type="ECO:0000313" key="7">
    <source>
        <dbReference type="Proteomes" id="UP001372834"/>
    </source>
</evidence>
<dbReference type="Gene3D" id="3.40.30.10">
    <property type="entry name" value="Glutaredoxin"/>
    <property type="match status" value="1"/>
</dbReference>
<protein>
    <recommendedName>
        <fullName evidence="5">UBX domain-containing protein</fullName>
    </recommendedName>
</protein>
<dbReference type="SMART" id="SM00166">
    <property type="entry name" value="UBX"/>
    <property type="match status" value="1"/>
</dbReference>
<feature type="coiled-coil region" evidence="4">
    <location>
        <begin position="321"/>
        <end position="364"/>
    </location>
</feature>
<evidence type="ECO:0000313" key="6">
    <source>
        <dbReference type="EMBL" id="KAK6629967.1"/>
    </source>
</evidence>
<dbReference type="InterPro" id="IPR049483">
    <property type="entry name" value="FAF1_2-like_UAS"/>
</dbReference>
<gene>
    <name evidence="6" type="ORF">RUM43_003788</name>
</gene>
<dbReference type="Pfam" id="PF22566">
    <property type="entry name" value="UBA_8"/>
    <property type="match status" value="1"/>
</dbReference>
<dbReference type="EMBL" id="JAWJWE010000036">
    <property type="protein sequence ID" value="KAK6629967.1"/>
    <property type="molecule type" value="Genomic_DNA"/>
</dbReference>
<dbReference type="GO" id="GO:0036503">
    <property type="term" value="P:ERAD pathway"/>
    <property type="evidence" value="ECO:0007669"/>
    <property type="project" value="TreeGrafter"/>
</dbReference>
<dbReference type="CDD" id="cd22265">
    <property type="entry name" value="UDM1_RNF168"/>
    <property type="match status" value="1"/>
</dbReference>
<keyword evidence="2" id="KW-0963">Cytoplasm</keyword>
<comment type="subcellular location">
    <subcellularLocation>
        <location evidence="1">Cytoplasm</location>
    </subcellularLocation>
</comment>
<dbReference type="Pfam" id="PF00789">
    <property type="entry name" value="UBX"/>
    <property type="match status" value="1"/>
</dbReference>
<dbReference type="GO" id="GO:0043130">
    <property type="term" value="F:ubiquitin binding"/>
    <property type="evidence" value="ECO:0007669"/>
    <property type="project" value="TreeGrafter"/>
</dbReference>
<dbReference type="GO" id="GO:0005783">
    <property type="term" value="C:endoplasmic reticulum"/>
    <property type="evidence" value="ECO:0007669"/>
    <property type="project" value="TreeGrafter"/>
</dbReference>
<dbReference type="Gene3D" id="3.10.20.90">
    <property type="entry name" value="Phosphatidylinositol 3-kinase Catalytic Subunit, Chain A, domain 1"/>
    <property type="match status" value="1"/>
</dbReference>
<evidence type="ECO:0000256" key="4">
    <source>
        <dbReference type="SAM" id="Coils"/>
    </source>
</evidence>
<dbReference type="Proteomes" id="UP001372834">
    <property type="component" value="Unassembled WGS sequence"/>
</dbReference>
<proteinExistence type="predicted"/>
<dbReference type="SMART" id="SM00594">
    <property type="entry name" value="UAS"/>
    <property type="match status" value="1"/>
</dbReference>
<feature type="domain" description="UBX" evidence="5">
    <location>
        <begin position="376"/>
        <end position="457"/>
    </location>
</feature>
<reference evidence="6 7" key="1">
    <citation type="submission" date="2023-10" db="EMBL/GenBank/DDBJ databases">
        <title>Genomes of two closely related lineages of the louse Polyplax serrata with different host specificities.</title>
        <authorList>
            <person name="Martinu J."/>
            <person name="Tarabai H."/>
            <person name="Stefka J."/>
            <person name="Hypsa V."/>
        </authorList>
    </citation>
    <scope>NUCLEOTIDE SEQUENCE [LARGE SCALE GENOMIC DNA]</scope>
    <source>
        <strain evidence="6">HR10_N</strain>
    </source>
</reference>
<dbReference type="Gene3D" id="1.10.8.10">
    <property type="entry name" value="DNA helicase RuvA subunit, C-terminal domain"/>
    <property type="match status" value="1"/>
</dbReference>
<evidence type="ECO:0000256" key="2">
    <source>
        <dbReference type="ARBA" id="ARBA00022490"/>
    </source>
</evidence>
<comment type="caution">
    <text evidence="6">The sequence shown here is derived from an EMBL/GenBank/DDBJ whole genome shotgun (WGS) entry which is preliminary data.</text>
</comment>
<sequence>MNDIRHGLGGMTAEQMEKVLQFQVVRCHLNILFTPKPKDLTGIEDVTVCRDVLQRHSWDLEVAVQDQLNIREGRPSMFATNARAPAVVNDHIAQQYFFSRPRDDFGHGGITGIFRYIFNLVFSFCYSTVATALSITLRLFRPDPRRLLTDPLGDVLSFISTFEEHYGDAHPVFYQGTYSQALNDAKQELRFLLVYLHSEKNSDSINFCRDVLTNSEVITYINQNLLFWACSIYTGEGYRVSQALRDNSHPFLAIIVYREGRMTVVARMEGAVDPVELLRRLRAVIKENEICLTAARAERMERSFNQTLRAQQDEAYQQSLLADQEKERLRLAERKKLEEMEKMKRKIEEEEVKRKEEIRRLKIEYLDRIPEEPSSSHPDAVQLVIKLPCGARLERRFLRDHSLQDVYNYVFCHPSSPDTFDIATNFPKRSLQCTSQNGEPVKTLAEAGIKKKEVLFVYDLEA</sequence>
<dbReference type="AlphaFoldDB" id="A0AAN8PPT3"/>
<dbReference type="PANTHER" id="PTHR23322">
    <property type="entry name" value="FAS-ASSOCIATED PROTEIN"/>
    <property type="match status" value="1"/>
</dbReference>
<dbReference type="InterPro" id="IPR006577">
    <property type="entry name" value="UAS"/>
</dbReference>
<dbReference type="SUPFAM" id="SSF52833">
    <property type="entry name" value="Thioredoxin-like"/>
    <property type="match status" value="1"/>
</dbReference>
<evidence type="ECO:0000256" key="1">
    <source>
        <dbReference type="ARBA" id="ARBA00004496"/>
    </source>
</evidence>
<dbReference type="InterPro" id="IPR029071">
    <property type="entry name" value="Ubiquitin-like_domsf"/>
</dbReference>
<evidence type="ECO:0000256" key="3">
    <source>
        <dbReference type="ARBA" id="ARBA00023054"/>
    </source>
</evidence>
<organism evidence="6 7">
    <name type="scientific">Polyplax serrata</name>
    <name type="common">Common mouse louse</name>
    <dbReference type="NCBI Taxonomy" id="468196"/>
    <lineage>
        <taxon>Eukaryota</taxon>
        <taxon>Metazoa</taxon>
        <taxon>Ecdysozoa</taxon>
        <taxon>Arthropoda</taxon>
        <taxon>Hexapoda</taxon>
        <taxon>Insecta</taxon>
        <taxon>Pterygota</taxon>
        <taxon>Neoptera</taxon>
        <taxon>Paraneoptera</taxon>
        <taxon>Psocodea</taxon>
        <taxon>Troctomorpha</taxon>
        <taxon>Phthiraptera</taxon>
        <taxon>Anoplura</taxon>
        <taxon>Polyplacidae</taxon>
        <taxon>Polyplax</taxon>
    </lineage>
</organism>
<dbReference type="PANTHER" id="PTHR23322:SF1">
    <property type="entry name" value="FAS-ASSOCIATED FACTOR 2"/>
    <property type="match status" value="1"/>
</dbReference>
<dbReference type="SUPFAM" id="SSF54236">
    <property type="entry name" value="Ubiquitin-like"/>
    <property type="match status" value="1"/>
</dbReference>
<dbReference type="PROSITE" id="PS50033">
    <property type="entry name" value="UBX"/>
    <property type="match status" value="1"/>
</dbReference>
<dbReference type="CDD" id="cd16120">
    <property type="entry name" value="UBX_UBXN3B"/>
    <property type="match status" value="1"/>
</dbReference>
<dbReference type="InterPro" id="IPR001012">
    <property type="entry name" value="UBX_dom"/>
</dbReference>